<evidence type="ECO:0000256" key="5">
    <source>
        <dbReference type="ARBA" id="ARBA00022679"/>
    </source>
</evidence>
<organism evidence="8 9">
    <name type="scientific">Candidatus Kapaibacterium thiocyanatum</name>
    <dbReference type="NCBI Taxonomy" id="1895771"/>
    <lineage>
        <taxon>Bacteria</taxon>
        <taxon>Pseudomonadati</taxon>
        <taxon>Candidatus Kapaibacteriota</taxon>
        <taxon>Candidatus Kapaibacteriia</taxon>
        <taxon>Candidatus Kapaibacteriales</taxon>
        <taxon>Candidatus Kapaibacteriaceae</taxon>
        <taxon>Candidatus Kapaibacterium</taxon>
    </lineage>
</organism>
<evidence type="ECO:0000313" key="8">
    <source>
        <dbReference type="EMBL" id="OJX57581.1"/>
    </source>
</evidence>
<dbReference type="STRING" id="1895771.BGO89_06295"/>
<comment type="similarity">
    <text evidence="2">Belongs to the glycosyltransferase 1 family. Bacterial/plant glycogen synthase subfamily.</text>
</comment>
<dbReference type="PANTHER" id="PTHR45825:SF11">
    <property type="entry name" value="ALPHA AMYLASE DOMAIN-CONTAINING PROTEIN"/>
    <property type="match status" value="1"/>
</dbReference>
<dbReference type="CDD" id="cd03791">
    <property type="entry name" value="GT5_Glycogen_synthase_DULL1-like"/>
    <property type="match status" value="1"/>
</dbReference>
<dbReference type="GO" id="GO:0009011">
    <property type="term" value="F:alpha-1,4-glucan glucosyltransferase (ADP-glucose donor) activity"/>
    <property type="evidence" value="ECO:0007669"/>
    <property type="project" value="UniProtKB-EC"/>
</dbReference>
<dbReference type="InterPro" id="IPR013534">
    <property type="entry name" value="Starch_synth_cat_dom"/>
</dbReference>
<evidence type="ECO:0000256" key="3">
    <source>
        <dbReference type="ARBA" id="ARBA00012588"/>
    </source>
</evidence>
<gene>
    <name evidence="8" type="ORF">BGO89_06295</name>
</gene>
<proteinExistence type="inferred from homology"/>
<evidence type="ECO:0000313" key="9">
    <source>
        <dbReference type="Proteomes" id="UP000184233"/>
    </source>
</evidence>
<comment type="caution">
    <text evidence="8">The sequence shown here is derived from an EMBL/GenBank/DDBJ whole genome shotgun (WGS) entry which is preliminary data.</text>
</comment>
<name>A0A1M3KYL2_9BACT</name>
<accession>A0A1M3KYL2</accession>
<evidence type="ECO:0000259" key="7">
    <source>
        <dbReference type="Pfam" id="PF08323"/>
    </source>
</evidence>
<keyword evidence="6" id="KW-0320">Glycogen biosynthesis</keyword>
<dbReference type="EC" id="2.4.1.21" evidence="3"/>
<dbReference type="AlphaFoldDB" id="A0A1M3KYL2"/>
<evidence type="ECO:0000256" key="1">
    <source>
        <dbReference type="ARBA" id="ARBA00001478"/>
    </source>
</evidence>
<dbReference type="NCBIfam" id="TIGR02095">
    <property type="entry name" value="glgA"/>
    <property type="match status" value="1"/>
</dbReference>
<evidence type="ECO:0000256" key="2">
    <source>
        <dbReference type="ARBA" id="ARBA00010281"/>
    </source>
</evidence>
<dbReference type="SUPFAM" id="SSF53756">
    <property type="entry name" value="UDP-Glycosyltransferase/glycogen phosphorylase"/>
    <property type="match status" value="1"/>
</dbReference>
<evidence type="ECO:0000256" key="4">
    <source>
        <dbReference type="ARBA" id="ARBA00022676"/>
    </source>
</evidence>
<keyword evidence="5" id="KW-0808">Transferase</keyword>
<dbReference type="EMBL" id="MKVH01000021">
    <property type="protein sequence ID" value="OJX57581.1"/>
    <property type="molecule type" value="Genomic_DNA"/>
</dbReference>
<keyword evidence="4" id="KW-0328">Glycosyltransferase</keyword>
<dbReference type="Gene3D" id="3.40.50.2000">
    <property type="entry name" value="Glycogen Phosphorylase B"/>
    <property type="match status" value="2"/>
</dbReference>
<comment type="catalytic activity">
    <reaction evidence="1">
        <text>[(1-&gt;4)-alpha-D-glucosyl](n) + ADP-alpha-D-glucose = [(1-&gt;4)-alpha-D-glucosyl](n+1) + ADP + H(+)</text>
        <dbReference type="Rhea" id="RHEA:18189"/>
        <dbReference type="Rhea" id="RHEA-COMP:9584"/>
        <dbReference type="Rhea" id="RHEA-COMP:9587"/>
        <dbReference type="ChEBI" id="CHEBI:15378"/>
        <dbReference type="ChEBI" id="CHEBI:15444"/>
        <dbReference type="ChEBI" id="CHEBI:57498"/>
        <dbReference type="ChEBI" id="CHEBI:456216"/>
        <dbReference type="EC" id="2.4.1.21"/>
    </reaction>
</comment>
<dbReference type="Pfam" id="PF13692">
    <property type="entry name" value="Glyco_trans_1_4"/>
    <property type="match status" value="1"/>
</dbReference>
<protein>
    <recommendedName>
        <fullName evidence="3">starch synthase</fullName>
        <ecNumber evidence="3">2.4.1.21</ecNumber>
    </recommendedName>
</protein>
<evidence type="ECO:0000256" key="6">
    <source>
        <dbReference type="ARBA" id="ARBA00023056"/>
    </source>
</evidence>
<dbReference type="GO" id="GO:0004373">
    <property type="term" value="F:alpha-1,4-glucan glucosyltransferase (UDP-glucose donor) activity"/>
    <property type="evidence" value="ECO:0007669"/>
    <property type="project" value="InterPro"/>
</dbReference>
<sequence>MAKPLSVLFVSSEVYPFIKTTEYADLCYAHSLGVREVGHDIRVMMPKYGFISERKNRIHEINRLRDIPIPIGEEAHPATVKSSSINNPRVKVQAYITTNSNYLDVNKGIMHDIASGKEFPNNDERFIFFNRTVLETCMLLGWFPDVIHCMGWQTALIPAYIRTMFAQEFRKTKIVMTITDFNEQGVFPLKTLAKTGLPEEALEAAKYKNKTNFLRAGLVYADRVTTLSPGYASELLATKEFKENWLPLLHKKPLTGIPHGVDLMQWNPKTDVNLKSKFDSTDFSNKAAAQEFLQKAAGLAVNPSAMIAAFVGPLTEAMGADIVADAIPSLIADGVQVVIATDIPAALSKNFEALAKKHPQQVCYRPAFDEEFLHHLIAGATVIMKPSRTEASGQFQRVALVYGTIPVIRTTGGITEGLVDIDETKGTGNAFLFKKADAADLGKAMKRAIKAHGQQETWNAIVSNAMTTPVGWGASALPYDELYRNLMKETK</sequence>
<dbReference type="Proteomes" id="UP000184233">
    <property type="component" value="Unassembled WGS sequence"/>
</dbReference>
<dbReference type="PANTHER" id="PTHR45825">
    <property type="entry name" value="GRANULE-BOUND STARCH SYNTHASE 1, CHLOROPLASTIC/AMYLOPLASTIC"/>
    <property type="match status" value="1"/>
</dbReference>
<reference evidence="8 9" key="1">
    <citation type="submission" date="2016-09" db="EMBL/GenBank/DDBJ databases">
        <title>Genome-resolved meta-omics ties microbial dynamics to process performance in biotechnology for thiocyanate degradation.</title>
        <authorList>
            <person name="Kantor R.S."/>
            <person name="Huddy R.J."/>
            <person name="Iyer R."/>
            <person name="Thomas B.C."/>
            <person name="Brown C.T."/>
            <person name="Anantharaman K."/>
            <person name="Tringe S."/>
            <person name="Hettich R.L."/>
            <person name="Harrison S.T."/>
            <person name="Banfield J.F."/>
        </authorList>
    </citation>
    <scope>NUCLEOTIDE SEQUENCE [LARGE SCALE GENOMIC DNA]</scope>
    <source>
        <strain evidence="8">59-99</strain>
    </source>
</reference>
<dbReference type="Pfam" id="PF08323">
    <property type="entry name" value="Glyco_transf_5"/>
    <property type="match status" value="1"/>
</dbReference>
<dbReference type="GO" id="GO:0005978">
    <property type="term" value="P:glycogen biosynthetic process"/>
    <property type="evidence" value="ECO:0007669"/>
    <property type="project" value="UniProtKB-KW"/>
</dbReference>
<feature type="domain" description="Starch synthase catalytic" evidence="7">
    <location>
        <begin position="7"/>
        <end position="239"/>
    </location>
</feature>
<dbReference type="InterPro" id="IPR011835">
    <property type="entry name" value="GS/SS"/>
</dbReference>